<dbReference type="InterPro" id="IPR024442">
    <property type="entry name" value="Transposase_Zn_ribbon"/>
</dbReference>
<dbReference type="EMBL" id="CP092471">
    <property type="protein sequence ID" value="UVI38386.1"/>
    <property type="molecule type" value="Genomic_DNA"/>
</dbReference>
<name>A0ABY5SZ82_9SPHN</name>
<organism evidence="2 3">
    <name type="scientific">Qipengyuania spongiae</name>
    <dbReference type="NCBI Taxonomy" id="2909673"/>
    <lineage>
        <taxon>Bacteria</taxon>
        <taxon>Pseudomonadati</taxon>
        <taxon>Pseudomonadota</taxon>
        <taxon>Alphaproteobacteria</taxon>
        <taxon>Sphingomonadales</taxon>
        <taxon>Erythrobacteraceae</taxon>
        <taxon>Qipengyuania</taxon>
    </lineage>
</organism>
<sequence length="141" mass="16516">MTESDVGALFHQIRWSETDGKPVCPQCNHPESLWMANQHRWICKGCCRQFSVTSSTILAYKRMDIREVFRAARMFVMMPKGQSTITISHELGCDYRSARVLEHKFPEAMLNPPDRTRMALRAERTRISEILLALLRRRYEN</sequence>
<accession>A0ABY5SZ82</accession>
<reference evidence="2" key="1">
    <citation type="submission" date="2022-02" db="EMBL/GenBank/DDBJ databases">
        <title>Qipengyuania spongiae sp. nov., isolated from marine sponge.</title>
        <authorList>
            <person name="Li Z."/>
            <person name="Zhang M."/>
        </authorList>
    </citation>
    <scope>NUCLEOTIDE SEQUENCE</scope>
    <source>
        <strain evidence="2">PHS-Z21</strain>
    </source>
</reference>
<feature type="domain" description="Transposase zinc-ribbon" evidence="1">
    <location>
        <begin position="2"/>
        <end position="49"/>
    </location>
</feature>
<proteinExistence type="predicted"/>
<dbReference type="Pfam" id="PF12760">
    <property type="entry name" value="Zn_ribbon_IS1595"/>
    <property type="match status" value="1"/>
</dbReference>
<gene>
    <name evidence="2" type="ORF">L1F33_08940</name>
</gene>
<evidence type="ECO:0000259" key="1">
    <source>
        <dbReference type="Pfam" id="PF12760"/>
    </source>
</evidence>
<dbReference type="RefSeq" id="WP_265557551.1">
    <property type="nucleotide sequence ID" value="NZ_CP092471.1"/>
</dbReference>
<evidence type="ECO:0000313" key="3">
    <source>
        <dbReference type="Proteomes" id="UP001065265"/>
    </source>
</evidence>
<dbReference type="Proteomes" id="UP001065265">
    <property type="component" value="Chromosome"/>
</dbReference>
<protein>
    <submittedName>
        <fullName evidence="2">Transposase</fullName>
    </submittedName>
</protein>
<evidence type="ECO:0000313" key="2">
    <source>
        <dbReference type="EMBL" id="UVI38386.1"/>
    </source>
</evidence>
<keyword evidence="3" id="KW-1185">Reference proteome</keyword>